<dbReference type="Proteomes" id="UP001189429">
    <property type="component" value="Unassembled WGS sequence"/>
</dbReference>
<organism evidence="4 5">
    <name type="scientific">Prorocentrum cordatum</name>
    <dbReference type="NCBI Taxonomy" id="2364126"/>
    <lineage>
        <taxon>Eukaryota</taxon>
        <taxon>Sar</taxon>
        <taxon>Alveolata</taxon>
        <taxon>Dinophyceae</taxon>
        <taxon>Prorocentrales</taxon>
        <taxon>Prorocentraceae</taxon>
        <taxon>Prorocentrum</taxon>
    </lineage>
</organism>
<proteinExistence type="predicted"/>
<dbReference type="Pfam" id="PF00009">
    <property type="entry name" value="GTP_EFTU"/>
    <property type="match status" value="1"/>
</dbReference>
<dbReference type="PANTHER" id="PTHR23115">
    <property type="entry name" value="TRANSLATION FACTOR"/>
    <property type="match status" value="1"/>
</dbReference>
<dbReference type="InterPro" id="IPR027417">
    <property type="entry name" value="P-loop_NTPase"/>
</dbReference>
<evidence type="ECO:0000313" key="4">
    <source>
        <dbReference type="EMBL" id="CAK0827281.1"/>
    </source>
</evidence>
<dbReference type="InterPro" id="IPR000795">
    <property type="entry name" value="T_Tr_GTP-bd_dom"/>
</dbReference>
<protein>
    <recommendedName>
        <fullName evidence="3">Tr-type G domain-containing protein</fullName>
    </recommendedName>
</protein>
<dbReference type="InterPro" id="IPR050100">
    <property type="entry name" value="TRAFAC_GTPase_members"/>
</dbReference>
<feature type="non-terminal residue" evidence="4">
    <location>
        <position position="182"/>
    </location>
</feature>
<name>A0ABN9S7V1_9DINO</name>
<dbReference type="SUPFAM" id="SSF52540">
    <property type="entry name" value="P-loop containing nucleoside triphosphate hydrolases"/>
    <property type="match status" value="1"/>
</dbReference>
<evidence type="ECO:0000256" key="2">
    <source>
        <dbReference type="ARBA" id="ARBA00023134"/>
    </source>
</evidence>
<evidence type="ECO:0000313" key="5">
    <source>
        <dbReference type="Proteomes" id="UP001189429"/>
    </source>
</evidence>
<accession>A0ABN9S7V1</accession>
<comment type="caution">
    <text evidence="4">The sequence shown here is derived from an EMBL/GenBank/DDBJ whole genome shotgun (WGS) entry which is preliminary data.</text>
</comment>
<keyword evidence="1" id="KW-0547">Nucleotide-binding</keyword>
<evidence type="ECO:0000259" key="3">
    <source>
        <dbReference type="Pfam" id="PF00009"/>
    </source>
</evidence>
<sequence length="182" mass="20799">MPATLEKEHLSIVICGHVDIGESTTTARLNYDLGGLPQRELVKLKEEAVCLVPGPIAFTFYMDCQKEEHESGVTSACTTQDFYTEKWHYTVVIDAPGDRNINKVANLQKKADNMGWRKGCNAKYGKDCATHRYKQFRYDGWHKDFEEKETPAMPVSGRMGDYLLTKSDNMDWWKECVGEYGK</sequence>
<keyword evidence="2" id="KW-0342">GTP-binding</keyword>
<gene>
    <name evidence="4" type="ORF">PCOR1329_LOCUS26861</name>
</gene>
<feature type="domain" description="Tr-type G" evidence="3">
    <location>
        <begin position="7"/>
        <end position="100"/>
    </location>
</feature>
<reference evidence="4" key="1">
    <citation type="submission" date="2023-10" db="EMBL/GenBank/DDBJ databases">
        <authorList>
            <person name="Chen Y."/>
            <person name="Shah S."/>
            <person name="Dougan E. K."/>
            <person name="Thang M."/>
            <person name="Chan C."/>
        </authorList>
    </citation>
    <scope>NUCLEOTIDE SEQUENCE [LARGE SCALE GENOMIC DNA]</scope>
</reference>
<evidence type="ECO:0000256" key="1">
    <source>
        <dbReference type="ARBA" id="ARBA00022741"/>
    </source>
</evidence>
<dbReference type="EMBL" id="CAUYUJ010009623">
    <property type="protein sequence ID" value="CAK0827281.1"/>
    <property type="molecule type" value="Genomic_DNA"/>
</dbReference>
<dbReference type="Gene3D" id="3.40.50.300">
    <property type="entry name" value="P-loop containing nucleotide triphosphate hydrolases"/>
    <property type="match status" value="1"/>
</dbReference>
<keyword evidence="5" id="KW-1185">Reference proteome</keyword>